<reference evidence="9 10" key="1">
    <citation type="submission" date="2021-05" db="EMBL/GenBank/DDBJ databases">
        <title>Roseococcus sp. XZZS9, whole genome shotgun sequencing project.</title>
        <authorList>
            <person name="Zhao G."/>
            <person name="Shen L."/>
        </authorList>
    </citation>
    <scope>NUCLEOTIDE SEQUENCE [LARGE SCALE GENOMIC DNA]</scope>
    <source>
        <strain evidence="9 10">XZZS9</strain>
    </source>
</reference>
<feature type="transmembrane region" description="Helical" evidence="8">
    <location>
        <begin position="38"/>
        <end position="58"/>
    </location>
</feature>
<feature type="transmembrane region" description="Helical" evidence="8">
    <location>
        <begin position="228"/>
        <end position="246"/>
    </location>
</feature>
<comment type="subcellular location">
    <subcellularLocation>
        <location evidence="1">Cell membrane</location>
        <topology evidence="1">Multi-pass membrane protein</topology>
    </subcellularLocation>
</comment>
<dbReference type="InterPro" id="IPR004776">
    <property type="entry name" value="Mem_transp_PIN-like"/>
</dbReference>
<gene>
    <name evidence="9" type="ORF">KHU32_19785</name>
</gene>
<protein>
    <submittedName>
        <fullName evidence="9">AEC family transporter</fullName>
    </submittedName>
</protein>
<feature type="transmembrane region" description="Helical" evidence="8">
    <location>
        <begin position="288"/>
        <end position="308"/>
    </location>
</feature>
<comment type="caution">
    <text evidence="9">The sequence shown here is derived from an EMBL/GenBank/DDBJ whole genome shotgun (WGS) entry which is preliminary data.</text>
</comment>
<evidence type="ECO:0000256" key="8">
    <source>
        <dbReference type="SAM" id="Phobius"/>
    </source>
</evidence>
<name>A0ABS5QI03_9PROT</name>
<feature type="transmembrane region" description="Helical" evidence="8">
    <location>
        <begin position="97"/>
        <end position="120"/>
    </location>
</feature>
<comment type="similarity">
    <text evidence="2">Belongs to the auxin efflux carrier (TC 2.A.69) family.</text>
</comment>
<feature type="transmembrane region" description="Helical" evidence="8">
    <location>
        <begin position="6"/>
        <end position="26"/>
    </location>
</feature>
<evidence type="ECO:0000256" key="6">
    <source>
        <dbReference type="ARBA" id="ARBA00022989"/>
    </source>
</evidence>
<dbReference type="Gene3D" id="1.20.1530.20">
    <property type="match status" value="1"/>
</dbReference>
<proteinExistence type="inferred from homology"/>
<feature type="transmembrane region" description="Helical" evidence="8">
    <location>
        <begin position="64"/>
        <end position="85"/>
    </location>
</feature>
<feature type="transmembrane region" description="Helical" evidence="8">
    <location>
        <begin position="197"/>
        <end position="216"/>
    </location>
</feature>
<evidence type="ECO:0000256" key="3">
    <source>
        <dbReference type="ARBA" id="ARBA00022448"/>
    </source>
</evidence>
<evidence type="ECO:0000256" key="5">
    <source>
        <dbReference type="ARBA" id="ARBA00022692"/>
    </source>
</evidence>
<evidence type="ECO:0000256" key="4">
    <source>
        <dbReference type="ARBA" id="ARBA00022475"/>
    </source>
</evidence>
<keyword evidence="3" id="KW-0813">Transport</keyword>
<keyword evidence="7 8" id="KW-0472">Membrane</keyword>
<accession>A0ABS5QI03</accession>
<feature type="transmembrane region" description="Helical" evidence="8">
    <location>
        <begin position="126"/>
        <end position="148"/>
    </location>
</feature>
<keyword evidence="4" id="KW-1003">Cell membrane</keyword>
<evidence type="ECO:0000256" key="1">
    <source>
        <dbReference type="ARBA" id="ARBA00004651"/>
    </source>
</evidence>
<feature type="transmembrane region" description="Helical" evidence="8">
    <location>
        <begin position="258"/>
        <end position="276"/>
    </location>
</feature>
<dbReference type="EMBL" id="JAHCDA010000004">
    <property type="protein sequence ID" value="MBS7813197.1"/>
    <property type="molecule type" value="Genomic_DNA"/>
</dbReference>
<evidence type="ECO:0000256" key="2">
    <source>
        <dbReference type="ARBA" id="ARBA00010145"/>
    </source>
</evidence>
<dbReference type="PANTHER" id="PTHR36838">
    <property type="entry name" value="AUXIN EFFLUX CARRIER FAMILY PROTEIN"/>
    <property type="match status" value="1"/>
</dbReference>
<dbReference type="PANTHER" id="PTHR36838:SF3">
    <property type="entry name" value="TRANSPORTER AUXIN EFFLUX CARRIER EC FAMILY"/>
    <property type="match status" value="1"/>
</dbReference>
<evidence type="ECO:0000256" key="7">
    <source>
        <dbReference type="ARBA" id="ARBA00023136"/>
    </source>
</evidence>
<evidence type="ECO:0000313" key="9">
    <source>
        <dbReference type="EMBL" id="MBS7813197.1"/>
    </source>
</evidence>
<organism evidence="9 10">
    <name type="scientific">Roseococcus pinisoli</name>
    <dbReference type="NCBI Taxonomy" id="2835040"/>
    <lineage>
        <taxon>Bacteria</taxon>
        <taxon>Pseudomonadati</taxon>
        <taxon>Pseudomonadota</taxon>
        <taxon>Alphaproteobacteria</taxon>
        <taxon>Acetobacterales</taxon>
        <taxon>Roseomonadaceae</taxon>
        <taxon>Roseococcus</taxon>
    </lineage>
</organism>
<keyword evidence="5 8" id="KW-0812">Transmembrane</keyword>
<keyword evidence="6 8" id="KW-1133">Transmembrane helix</keyword>
<dbReference type="InterPro" id="IPR038770">
    <property type="entry name" value="Na+/solute_symporter_sf"/>
</dbReference>
<sequence>MTGAALVVLQVVAPIFAIILAGYLAASRKWIDAAGFRGLNSFAFSLAAPSLLFASGTAGHQGGGSAALAFFLGAAVLYVVTLIGSRQARMPLATGGILALNVTFGNTVMMGIPLIAAGFGPEGLSVLISILALHSVLLLGTATIVAEIAQNEKAEPLRLLLATASGVVRNPVVMAVLAAIIWSALKLPVPAPARTTLEMLGAAAPPVALFCLGGSLNGFDARAGWKQTGVTVVLKLAGLPLIVWLVGRAMELTPIEMAVAVTAAALPTGANAFLLARRYAAGTDTSGAAVLISTLLSIVSLSVLLAYFTGVR</sequence>
<dbReference type="Proteomes" id="UP000766336">
    <property type="component" value="Unassembled WGS sequence"/>
</dbReference>
<evidence type="ECO:0000313" key="10">
    <source>
        <dbReference type="Proteomes" id="UP000766336"/>
    </source>
</evidence>
<dbReference type="Pfam" id="PF03547">
    <property type="entry name" value="Mem_trans"/>
    <property type="match status" value="1"/>
</dbReference>
<feature type="transmembrane region" description="Helical" evidence="8">
    <location>
        <begin position="160"/>
        <end position="185"/>
    </location>
</feature>
<dbReference type="RefSeq" id="WP_213671892.1">
    <property type="nucleotide sequence ID" value="NZ_JAHCDA010000004.1"/>
</dbReference>
<keyword evidence="10" id="KW-1185">Reference proteome</keyword>